<evidence type="ECO:0000256" key="4">
    <source>
        <dbReference type="ARBA" id="ARBA00022729"/>
    </source>
</evidence>
<evidence type="ECO:0000256" key="5">
    <source>
        <dbReference type="RuleBase" id="RU362119"/>
    </source>
</evidence>
<dbReference type="InterPro" id="IPR029052">
    <property type="entry name" value="Metallo-depent_PP-like"/>
</dbReference>
<dbReference type="EMBL" id="CAJOBC010087383">
    <property type="protein sequence ID" value="CAF4356024.1"/>
    <property type="molecule type" value="Genomic_DNA"/>
</dbReference>
<comment type="similarity">
    <text evidence="2 5">Belongs to the 5'-nucleotidase family.</text>
</comment>
<comment type="caution">
    <text evidence="8">The sequence shown here is derived from an EMBL/GenBank/DDBJ whole genome shotgun (WGS) entry which is preliminary data.</text>
</comment>
<name>A0A815SNP1_9BILA</name>
<protein>
    <recommendedName>
        <fullName evidence="3">5'-nucleotidase</fullName>
        <ecNumber evidence="3">3.1.3.5</ecNumber>
    </recommendedName>
</protein>
<accession>A0A815SNP1</accession>
<dbReference type="GO" id="GO:0008768">
    <property type="term" value="F:UDP-sugar diphosphatase activity"/>
    <property type="evidence" value="ECO:0007669"/>
    <property type="project" value="TreeGrafter"/>
</dbReference>
<reference evidence="8" key="1">
    <citation type="submission" date="2021-02" db="EMBL/GenBank/DDBJ databases">
        <authorList>
            <person name="Nowell W R."/>
        </authorList>
    </citation>
    <scope>NUCLEOTIDE SEQUENCE</scope>
</reference>
<evidence type="ECO:0000313" key="9">
    <source>
        <dbReference type="EMBL" id="CAF4356024.1"/>
    </source>
</evidence>
<keyword evidence="4" id="KW-0732">Signal</keyword>
<dbReference type="Proteomes" id="UP000663829">
    <property type="component" value="Unassembled WGS sequence"/>
</dbReference>
<dbReference type="PANTHER" id="PTHR11575:SF24">
    <property type="entry name" value="5'-NUCLEOTIDASE"/>
    <property type="match status" value="1"/>
</dbReference>
<dbReference type="Pfam" id="PF00149">
    <property type="entry name" value="Metallophos"/>
    <property type="match status" value="2"/>
</dbReference>
<feature type="domain" description="5'-Nucleotidase C-terminal" evidence="7">
    <location>
        <begin position="561"/>
        <end position="652"/>
    </location>
</feature>
<dbReference type="Proteomes" id="UP000681722">
    <property type="component" value="Unassembled WGS sequence"/>
</dbReference>
<dbReference type="GO" id="GO:0009166">
    <property type="term" value="P:nucleotide catabolic process"/>
    <property type="evidence" value="ECO:0007669"/>
    <property type="project" value="InterPro"/>
</dbReference>
<dbReference type="EMBL" id="CAJNOQ010021884">
    <property type="protein sequence ID" value="CAF1493184.1"/>
    <property type="molecule type" value="Genomic_DNA"/>
</dbReference>
<dbReference type="InterPro" id="IPR036907">
    <property type="entry name" value="5'-Nucleotdase_C_sf"/>
</dbReference>
<proteinExistence type="inferred from homology"/>
<feature type="non-terminal residue" evidence="8">
    <location>
        <position position="689"/>
    </location>
</feature>
<dbReference type="Pfam" id="PF02872">
    <property type="entry name" value="5_nucleotid_C"/>
    <property type="match status" value="1"/>
</dbReference>
<dbReference type="Gene3D" id="3.60.21.10">
    <property type="match status" value="2"/>
</dbReference>
<dbReference type="PANTHER" id="PTHR11575">
    <property type="entry name" value="5'-NUCLEOTIDASE-RELATED"/>
    <property type="match status" value="1"/>
</dbReference>
<dbReference type="InterPro" id="IPR008334">
    <property type="entry name" value="5'-Nucleotdase_C"/>
</dbReference>
<dbReference type="EC" id="3.1.3.5" evidence="3"/>
<dbReference type="GO" id="GO:0000166">
    <property type="term" value="F:nucleotide binding"/>
    <property type="evidence" value="ECO:0007669"/>
    <property type="project" value="UniProtKB-KW"/>
</dbReference>
<dbReference type="PRINTS" id="PR01607">
    <property type="entry name" value="APYRASEFAMLY"/>
</dbReference>
<evidence type="ECO:0000256" key="3">
    <source>
        <dbReference type="ARBA" id="ARBA00012643"/>
    </source>
</evidence>
<feature type="non-terminal residue" evidence="8">
    <location>
        <position position="1"/>
    </location>
</feature>
<dbReference type="Gene3D" id="3.90.780.10">
    <property type="entry name" value="5'-Nucleotidase, C-terminal domain"/>
    <property type="match status" value="1"/>
</dbReference>
<dbReference type="OrthoDB" id="10252235at2759"/>
<feature type="domain" description="Calcineurin-like phosphoesterase" evidence="6">
    <location>
        <begin position="268"/>
        <end position="461"/>
    </location>
</feature>
<dbReference type="SUPFAM" id="SSF56300">
    <property type="entry name" value="Metallo-dependent phosphatases"/>
    <property type="match status" value="2"/>
</dbReference>
<dbReference type="SUPFAM" id="SSF55816">
    <property type="entry name" value="5'-nucleotidase (syn. UDP-sugar hydrolase), C-terminal domain"/>
    <property type="match status" value="1"/>
</dbReference>
<gene>
    <name evidence="8" type="ORF">GPM918_LOCUS36352</name>
    <name evidence="9" type="ORF">SRO942_LOCUS37086</name>
</gene>
<dbReference type="AlphaFoldDB" id="A0A815SNP1"/>
<dbReference type="GO" id="GO:0008253">
    <property type="term" value="F:5'-nucleotidase activity"/>
    <property type="evidence" value="ECO:0007669"/>
    <property type="project" value="UniProtKB-EC"/>
</dbReference>
<evidence type="ECO:0000256" key="2">
    <source>
        <dbReference type="ARBA" id="ARBA00006654"/>
    </source>
</evidence>
<organism evidence="8 10">
    <name type="scientific">Didymodactylos carnosus</name>
    <dbReference type="NCBI Taxonomy" id="1234261"/>
    <lineage>
        <taxon>Eukaryota</taxon>
        <taxon>Metazoa</taxon>
        <taxon>Spiralia</taxon>
        <taxon>Gnathifera</taxon>
        <taxon>Rotifera</taxon>
        <taxon>Eurotatoria</taxon>
        <taxon>Bdelloidea</taxon>
        <taxon>Philodinida</taxon>
        <taxon>Philodinidae</taxon>
        <taxon>Didymodactylos</taxon>
    </lineage>
</organism>
<evidence type="ECO:0000313" key="8">
    <source>
        <dbReference type="EMBL" id="CAF1493184.1"/>
    </source>
</evidence>
<dbReference type="InterPro" id="IPR004843">
    <property type="entry name" value="Calcineurin-like_PHP"/>
</dbReference>
<sequence length="689" mass="76395">SVQTGGLARVARVRQLLKSENSHTYTLLAGDLVSPSALGQAIVNGTALKGLQMIATMNTLGLDYMTFGNHEFDLKEPDLLQRMSESKFTWISTNVFNKTSGNNLSYASSIPYKLLTISNVRILIFGLTIDMNTGGYVTIINSTSLVPFVREFLRTLENKSVEYDVLIGLTHLDLKTDIDLVENIPGIDVIFGGHEHEDYYLVRGLTYTPIYKADDNAISVYIHRCAFNVNKKLFRIYSTLARITSDIDDEPETAKVANYWFNMESVQTGGLARVARVRQLLKSENSHTYTLLAGDLVSPSALGQAIVNGTALKGLQMIATMNTLGLDYMTFGNHEFDLKEPDLLQRMSESKFTWISTNVFNKTSGNNLSYASSIPYKLLTISNVRILIFGLTIDMNTGGYVTIINSTSLVPFVREFLRTLENKSVEYDVLIGLTHLDLKTDIDLVENIPGIDVIFGGHEHEDYYLVRGLTYTPIYKADDNAISVYIHRCAFNVNKKLFRIYSTLARITSDIDDEPETAKVANYWFNMGMQGFIDKGFEPNKTVAILPPDVQLDGRSTSVRNFPTLLSNYSCECMVKETESNGTIIGLSNSGSIRVDDVLTGIITQYDVLRTLPFDNYVMSLSVPGALLSKVLTTGLSAIGSGMFVSYTGVHTNDNGATWLLNQDGTNIATSGENYNVATTDFEKYNTGL</sequence>
<evidence type="ECO:0000313" key="10">
    <source>
        <dbReference type="Proteomes" id="UP000663829"/>
    </source>
</evidence>
<comment type="catalytic activity">
    <reaction evidence="1">
        <text>a ribonucleoside 5'-phosphate + H2O = a ribonucleoside + phosphate</text>
        <dbReference type="Rhea" id="RHEA:12484"/>
        <dbReference type="ChEBI" id="CHEBI:15377"/>
        <dbReference type="ChEBI" id="CHEBI:18254"/>
        <dbReference type="ChEBI" id="CHEBI:43474"/>
        <dbReference type="ChEBI" id="CHEBI:58043"/>
        <dbReference type="EC" id="3.1.3.5"/>
    </reaction>
</comment>
<dbReference type="InterPro" id="IPR006179">
    <property type="entry name" value="5_nucleotidase/apyrase"/>
</dbReference>
<evidence type="ECO:0000259" key="7">
    <source>
        <dbReference type="Pfam" id="PF02872"/>
    </source>
</evidence>
<keyword evidence="5" id="KW-0378">Hydrolase</keyword>
<evidence type="ECO:0000256" key="1">
    <source>
        <dbReference type="ARBA" id="ARBA00000815"/>
    </source>
</evidence>
<keyword evidence="5" id="KW-0547">Nucleotide-binding</keyword>
<feature type="domain" description="Calcineurin-like phosphoesterase" evidence="6">
    <location>
        <begin position="5"/>
        <end position="197"/>
    </location>
</feature>
<keyword evidence="10" id="KW-1185">Reference proteome</keyword>
<evidence type="ECO:0000259" key="6">
    <source>
        <dbReference type="Pfam" id="PF00149"/>
    </source>
</evidence>